<evidence type="ECO:0000313" key="3">
    <source>
        <dbReference type="Proteomes" id="UP000065807"/>
    </source>
</evidence>
<keyword evidence="3" id="KW-1185">Reference proteome</keyword>
<sequence length="83" mass="9100">MGLVAKPRSELHRIAGRSSCMRVHNEPAGDGTGVSGYNDVQEKNRMSDSRLRRFRAGVGFDPGMTRGYLRTSAQLAVLVRSHA</sequence>
<organism evidence="2 3">
    <name type="scientific">Limnochorda pilosa</name>
    <dbReference type="NCBI Taxonomy" id="1555112"/>
    <lineage>
        <taxon>Bacteria</taxon>
        <taxon>Bacillati</taxon>
        <taxon>Bacillota</taxon>
        <taxon>Limnochordia</taxon>
        <taxon>Limnochordales</taxon>
        <taxon>Limnochordaceae</taxon>
        <taxon>Limnochorda</taxon>
    </lineage>
</organism>
<evidence type="ECO:0000256" key="1">
    <source>
        <dbReference type="SAM" id="MobiDB-lite"/>
    </source>
</evidence>
<evidence type="ECO:0000313" key="2">
    <source>
        <dbReference type="EMBL" id="BAS27903.1"/>
    </source>
</evidence>
<dbReference type="STRING" id="1555112.LIP_2062"/>
<accession>A0A0K2SLA9</accession>
<dbReference type="Proteomes" id="UP000065807">
    <property type="component" value="Chromosome"/>
</dbReference>
<protein>
    <submittedName>
        <fullName evidence="2">Uncharacterized protein</fullName>
    </submittedName>
</protein>
<feature type="region of interest" description="Disordered" evidence="1">
    <location>
        <begin position="22"/>
        <end position="46"/>
    </location>
</feature>
<reference evidence="3" key="2">
    <citation type="journal article" date="2016" name="Int. J. Syst. Evol. Microbiol.">
        <title>Complete genome sequence and cell structure of Limnochorda pilosa, a Gram-negative spore-former within the phylum Firmicutes.</title>
        <authorList>
            <person name="Watanabe M."/>
            <person name="Kojima H."/>
            <person name="Fukui M."/>
        </authorList>
    </citation>
    <scope>NUCLEOTIDE SEQUENCE [LARGE SCALE GENOMIC DNA]</scope>
    <source>
        <strain evidence="3">HC45</strain>
    </source>
</reference>
<dbReference type="EMBL" id="AP014924">
    <property type="protein sequence ID" value="BAS27903.1"/>
    <property type="molecule type" value="Genomic_DNA"/>
</dbReference>
<name>A0A0K2SLA9_LIMPI</name>
<proteinExistence type="predicted"/>
<gene>
    <name evidence="2" type="ORF">LIP_2062</name>
</gene>
<dbReference type="AlphaFoldDB" id="A0A0K2SLA9"/>
<dbReference type="KEGG" id="lpil:LIP_2062"/>
<reference evidence="3" key="1">
    <citation type="submission" date="2015-07" db="EMBL/GenBank/DDBJ databases">
        <title>Complete genome sequence and phylogenetic analysis of Limnochorda pilosa.</title>
        <authorList>
            <person name="Watanabe M."/>
            <person name="Kojima H."/>
            <person name="Fukui M."/>
        </authorList>
    </citation>
    <scope>NUCLEOTIDE SEQUENCE [LARGE SCALE GENOMIC DNA]</scope>
    <source>
        <strain evidence="3">HC45</strain>
    </source>
</reference>